<dbReference type="AlphaFoldDB" id="A0A2K8YW33"/>
<dbReference type="KEGG" id="spir:CWM47_08445"/>
<dbReference type="Pfam" id="PF01636">
    <property type="entry name" value="APH"/>
    <property type="match status" value="1"/>
</dbReference>
<keyword evidence="3" id="KW-0808">Transferase</keyword>
<comment type="similarity">
    <text evidence="1">Belongs to the pseudomonas-type ThrB family.</text>
</comment>
<evidence type="ECO:0000313" key="3">
    <source>
        <dbReference type="EMBL" id="AUD01842.1"/>
    </source>
</evidence>
<dbReference type="InterPro" id="IPR002575">
    <property type="entry name" value="Aminoglycoside_PTrfase"/>
</dbReference>
<dbReference type="GO" id="GO:0004413">
    <property type="term" value="F:homoserine kinase activity"/>
    <property type="evidence" value="ECO:0007669"/>
    <property type="project" value="TreeGrafter"/>
</dbReference>
<protein>
    <submittedName>
        <fullName evidence="3">Aminoglycoside phosphotransferase</fullName>
    </submittedName>
</protein>
<dbReference type="GO" id="GO:0009088">
    <property type="term" value="P:threonine biosynthetic process"/>
    <property type="evidence" value="ECO:0007669"/>
    <property type="project" value="TreeGrafter"/>
</dbReference>
<sequence>MSTFPVTSSILSKTHLAQFLQRAYNLSPTATCQLVKAGVNHSYLVTGGLTKAIFRVYSLNWRTETDIGEEIKLLTLLQENGLPVSYTLADAAGKYIQEIAAPEGKRFGVLFSFAEGEKLLTFSADLHYKLGQIMARFHQLTHNLTLDRVTYTPQRLLVDSLKQLALFLPANTPEMRFMLDTQRYLLAEFAGIDLTKTRQGVVHLDIWFDNLNIDKDGQITLFDFDFCGNGMQCLDIAYYILQIHSTETDENEFRQKKESFLAGYESITKISDEEKRLLPMLGLSVYFFYLGVQMQRFDDWSNTFLNELYLKRFINLRVKRWADFNKLNAK</sequence>
<dbReference type="Gene3D" id="3.30.200.20">
    <property type="entry name" value="Phosphorylase Kinase, domain 1"/>
    <property type="match status" value="1"/>
</dbReference>
<organism evidence="3 4">
    <name type="scientific">Spirosoma pollinicola</name>
    <dbReference type="NCBI Taxonomy" id="2057025"/>
    <lineage>
        <taxon>Bacteria</taxon>
        <taxon>Pseudomonadati</taxon>
        <taxon>Bacteroidota</taxon>
        <taxon>Cytophagia</taxon>
        <taxon>Cytophagales</taxon>
        <taxon>Cytophagaceae</taxon>
        <taxon>Spirosoma</taxon>
    </lineage>
</organism>
<dbReference type="Gene3D" id="3.90.1200.10">
    <property type="match status" value="1"/>
</dbReference>
<dbReference type="EMBL" id="CP025096">
    <property type="protein sequence ID" value="AUD01842.1"/>
    <property type="molecule type" value="Genomic_DNA"/>
</dbReference>
<name>A0A2K8YW33_9BACT</name>
<proteinExistence type="inferred from homology"/>
<feature type="domain" description="Aminoglycoside phosphotransferase" evidence="2">
    <location>
        <begin position="36"/>
        <end position="265"/>
    </location>
</feature>
<accession>A0A2K8YW33</accession>
<dbReference type="OrthoDB" id="241498at2"/>
<dbReference type="Proteomes" id="UP000232883">
    <property type="component" value="Chromosome"/>
</dbReference>
<evidence type="ECO:0000259" key="2">
    <source>
        <dbReference type="Pfam" id="PF01636"/>
    </source>
</evidence>
<keyword evidence="4" id="KW-1185">Reference proteome</keyword>
<dbReference type="RefSeq" id="WP_100987562.1">
    <property type="nucleotide sequence ID" value="NZ_CP025096.1"/>
</dbReference>
<reference evidence="3 4" key="1">
    <citation type="submission" date="2017-11" db="EMBL/GenBank/DDBJ databases">
        <title>Taxonomic description and genome sequences of Spirosoma HA7 sp. nov., isolated from pollen microhabitat of Corylus avellana.</title>
        <authorList>
            <person name="Ambika Manirajan B."/>
            <person name="Suarez C."/>
            <person name="Ratering S."/>
            <person name="Geissler-Plaum R."/>
            <person name="Cardinale M."/>
            <person name="Sylvia S."/>
        </authorList>
    </citation>
    <scope>NUCLEOTIDE SEQUENCE [LARGE SCALE GENOMIC DNA]</scope>
    <source>
        <strain evidence="3 4">HA7</strain>
    </source>
</reference>
<dbReference type="PANTHER" id="PTHR21064">
    <property type="entry name" value="AMINOGLYCOSIDE PHOSPHOTRANSFERASE DOMAIN-CONTAINING PROTEIN-RELATED"/>
    <property type="match status" value="1"/>
</dbReference>
<evidence type="ECO:0000313" key="4">
    <source>
        <dbReference type="Proteomes" id="UP000232883"/>
    </source>
</evidence>
<gene>
    <name evidence="3" type="ORF">CWM47_08445</name>
</gene>
<dbReference type="PANTHER" id="PTHR21064:SF6">
    <property type="entry name" value="AMINOGLYCOSIDE PHOSPHOTRANSFERASE DOMAIN-CONTAINING PROTEIN"/>
    <property type="match status" value="1"/>
</dbReference>
<dbReference type="InterPro" id="IPR050249">
    <property type="entry name" value="Pseudomonas-type_ThrB"/>
</dbReference>
<dbReference type="InterPro" id="IPR011009">
    <property type="entry name" value="Kinase-like_dom_sf"/>
</dbReference>
<evidence type="ECO:0000256" key="1">
    <source>
        <dbReference type="ARBA" id="ARBA00038240"/>
    </source>
</evidence>
<dbReference type="SUPFAM" id="SSF56112">
    <property type="entry name" value="Protein kinase-like (PK-like)"/>
    <property type="match status" value="1"/>
</dbReference>